<dbReference type="AlphaFoldDB" id="A0A376BZN6"/>
<protein>
    <submittedName>
        <fullName evidence="1">Uncharacterized protein</fullName>
    </submittedName>
</protein>
<evidence type="ECO:0000313" key="1">
    <source>
        <dbReference type="EMBL" id="SSZ47148.1"/>
    </source>
</evidence>
<evidence type="ECO:0000313" key="2">
    <source>
        <dbReference type="Proteomes" id="UP000255515"/>
    </source>
</evidence>
<dbReference type="Proteomes" id="UP000255515">
    <property type="component" value="Unassembled WGS sequence"/>
</dbReference>
<gene>
    <name evidence="1" type="ORF">NCTC11661_00814</name>
</gene>
<name>A0A376BZN6_9FLAO</name>
<proteinExistence type="predicted"/>
<organism evidence="1 2">
    <name type="scientific">Bergeyella zoohelcum</name>
    <dbReference type="NCBI Taxonomy" id="1015"/>
    <lineage>
        <taxon>Bacteria</taxon>
        <taxon>Pseudomonadati</taxon>
        <taxon>Bacteroidota</taxon>
        <taxon>Flavobacteriia</taxon>
        <taxon>Flavobacteriales</taxon>
        <taxon>Weeksellaceae</taxon>
        <taxon>Bergeyella</taxon>
    </lineage>
</organism>
<dbReference type="EMBL" id="UFTJ01000001">
    <property type="protein sequence ID" value="SSZ47148.1"/>
    <property type="molecule type" value="Genomic_DNA"/>
</dbReference>
<accession>A0A376BZN6</accession>
<reference evidence="1 2" key="1">
    <citation type="submission" date="2018-06" db="EMBL/GenBank/DDBJ databases">
        <authorList>
            <consortium name="Pathogen Informatics"/>
            <person name="Doyle S."/>
        </authorList>
    </citation>
    <scope>NUCLEOTIDE SEQUENCE [LARGE SCALE GENOMIC DNA]</scope>
    <source>
        <strain evidence="1 2">NCTC11661</strain>
    </source>
</reference>
<sequence length="190" mass="22235">MELMKQTKDSSYAKIQASYMDETSVVLTEKQQQIKARLSHAWALRLNNKYSPHQVVQILMREHHISQATAYRDYNWAMQIFGNLDATHLAAERQVLKEAFWNAYQKAVKTGNLDQEIKALKEYRSLFNFDESENQIDPDKINAHEYRINLVRWAYPKLAAMVEGGVLDFNNMNVEDVEFKEVTEVEDDED</sequence>